<comment type="function">
    <text evidence="15">Digests double-stranded RNA. Involved in the processing of primary rRNA transcript to yield the immediate precursors to the large and small rRNAs (23S and 16S). Processes some mRNAs, and tRNAs when they are encoded in the rRNA operon. Processes pre-crRNA and tracrRNA of type II CRISPR loci if present in the organism.</text>
</comment>
<dbReference type="NCBIfam" id="TIGR02191">
    <property type="entry name" value="RNaseIII"/>
    <property type="match status" value="1"/>
</dbReference>
<evidence type="ECO:0000256" key="12">
    <source>
        <dbReference type="ARBA" id="ARBA00022801"/>
    </source>
</evidence>
<keyword evidence="10 15" id="KW-0479">Metal-binding</keyword>
<evidence type="ECO:0000256" key="9">
    <source>
        <dbReference type="ARBA" id="ARBA00022722"/>
    </source>
</evidence>
<dbReference type="FunFam" id="1.10.1520.10:FF:000001">
    <property type="entry name" value="Ribonuclease 3"/>
    <property type="match status" value="1"/>
</dbReference>
<dbReference type="GO" id="GO:0008033">
    <property type="term" value="P:tRNA processing"/>
    <property type="evidence" value="ECO:0007669"/>
    <property type="project" value="UniProtKB-KW"/>
</dbReference>
<dbReference type="GO" id="GO:0010468">
    <property type="term" value="P:regulation of gene expression"/>
    <property type="evidence" value="ECO:0007669"/>
    <property type="project" value="TreeGrafter"/>
</dbReference>
<evidence type="ECO:0000256" key="11">
    <source>
        <dbReference type="ARBA" id="ARBA00022759"/>
    </source>
</evidence>
<dbReference type="PROSITE" id="PS50137">
    <property type="entry name" value="DS_RBD"/>
    <property type="match status" value="1"/>
</dbReference>
<dbReference type="InterPro" id="IPR036389">
    <property type="entry name" value="RNase_III_sf"/>
</dbReference>
<evidence type="ECO:0000256" key="8">
    <source>
        <dbReference type="ARBA" id="ARBA00022694"/>
    </source>
</evidence>
<keyword evidence="14 15" id="KW-0694">RNA-binding</keyword>
<comment type="similarity">
    <text evidence="3">Belongs to the ribonuclease III family.</text>
</comment>
<organism evidence="18 19">
    <name type="scientific">Pseudolysobacter antarcticus</name>
    <dbReference type="NCBI Taxonomy" id="2511995"/>
    <lineage>
        <taxon>Bacteria</taxon>
        <taxon>Pseudomonadati</taxon>
        <taxon>Pseudomonadota</taxon>
        <taxon>Gammaproteobacteria</taxon>
        <taxon>Lysobacterales</taxon>
        <taxon>Rhodanobacteraceae</taxon>
        <taxon>Pseudolysobacter</taxon>
    </lineage>
</organism>
<dbReference type="Gene3D" id="3.30.160.20">
    <property type="match status" value="1"/>
</dbReference>
<dbReference type="GO" id="GO:0006397">
    <property type="term" value="P:mRNA processing"/>
    <property type="evidence" value="ECO:0007669"/>
    <property type="project" value="UniProtKB-UniRule"/>
</dbReference>
<dbReference type="EC" id="3.1.26.3" evidence="15"/>
<comment type="subunit">
    <text evidence="4 15">Homodimer.</text>
</comment>
<dbReference type="OrthoDB" id="9805026at2"/>
<dbReference type="InterPro" id="IPR000999">
    <property type="entry name" value="RNase_III_dom"/>
</dbReference>
<feature type="binding site" evidence="15">
    <location>
        <position position="104"/>
    </location>
    <ligand>
        <name>Mg(2+)</name>
        <dbReference type="ChEBI" id="CHEBI:18420"/>
    </ligand>
</feature>
<dbReference type="Proteomes" id="UP000291562">
    <property type="component" value="Chromosome"/>
</dbReference>
<sequence>MSPIYQFRDERLHEQALTHRSHARHNNERLEFLGDALVNMLVAELLYENYPKADEGQLTRLRASLVSGLAMAEIARNMELGAQIRLGPGEMKSGGHRRDSILADALEALVAAVYLDGGWDACRKYVRELYANALVDLADTTKDAKTRLQELLQGRALPLPEYELLNAHGEDHAKQFDVKCSVAVATAQAVASAHSRRAAEQLAASQVLTQVEHWLRHGH</sequence>
<name>A0A411HQD5_9GAMM</name>
<evidence type="ECO:0000256" key="10">
    <source>
        <dbReference type="ARBA" id="ARBA00022723"/>
    </source>
</evidence>
<keyword evidence="7 15" id="KW-0507">mRNA processing</keyword>
<comment type="cofactor">
    <cofactor evidence="15">
        <name>Mg(2+)</name>
        <dbReference type="ChEBI" id="CHEBI:18420"/>
    </cofactor>
</comment>
<dbReference type="CDD" id="cd10845">
    <property type="entry name" value="DSRM_RNAse_III_family"/>
    <property type="match status" value="1"/>
</dbReference>
<dbReference type="PROSITE" id="PS50142">
    <property type="entry name" value="RNASE_3_2"/>
    <property type="match status" value="1"/>
</dbReference>
<protein>
    <recommendedName>
        <fullName evidence="15">Ribonuclease 3</fullName>
        <ecNumber evidence="15">3.1.26.3</ecNumber>
    </recommendedName>
    <alternativeName>
        <fullName evidence="15">Ribonuclease III</fullName>
        <shortName evidence="15">RNase III</shortName>
    </alternativeName>
</protein>
<dbReference type="SUPFAM" id="SSF69065">
    <property type="entry name" value="RNase III domain-like"/>
    <property type="match status" value="1"/>
</dbReference>
<dbReference type="SMART" id="SM00535">
    <property type="entry name" value="RIBOc"/>
    <property type="match status" value="1"/>
</dbReference>
<keyword evidence="11 15" id="KW-0255">Endonuclease</keyword>
<comment type="subcellular location">
    <subcellularLocation>
        <location evidence="2 15">Cytoplasm</location>
    </subcellularLocation>
</comment>
<feature type="binding site" evidence="15">
    <location>
        <position position="31"/>
    </location>
    <ligand>
        <name>Mg(2+)</name>
        <dbReference type="ChEBI" id="CHEBI:18420"/>
    </ligand>
</feature>
<keyword evidence="19" id="KW-1185">Reference proteome</keyword>
<evidence type="ECO:0000259" key="17">
    <source>
        <dbReference type="PROSITE" id="PS50142"/>
    </source>
</evidence>
<reference evidence="18 19" key="1">
    <citation type="submission" date="2019-01" db="EMBL/GenBank/DDBJ databases">
        <title>Pseudolysobacter antarctica gen. nov., sp. nov., isolated from Fildes Peninsula, Antarctica.</title>
        <authorList>
            <person name="Wei Z."/>
            <person name="Peng F."/>
        </authorList>
    </citation>
    <scope>NUCLEOTIDE SEQUENCE [LARGE SCALE GENOMIC DNA]</scope>
    <source>
        <strain evidence="18 19">AQ6-296</strain>
    </source>
</reference>
<dbReference type="SUPFAM" id="SSF54768">
    <property type="entry name" value="dsRNA-binding domain-like"/>
    <property type="match status" value="1"/>
</dbReference>
<dbReference type="PANTHER" id="PTHR11207:SF0">
    <property type="entry name" value="RIBONUCLEASE 3"/>
    <property type="match status" value="1"/>
</dbReference>
<comment type="catalytic activity">
    <reaction evidence="1 15">
        <text>Endonucleolytic cleavage to 5'-phosphomonoester.</text>
        <dbReference type="EC" id="3.1.26.3"/>
    </reaction>
</comment>
<dbReference type="GO" id="GO:0019843">
    <property type="term" value="F:rRNA binding"/>
    <property type="evidence" value="ECO:0007669"/>
    <property type="project" value="UniProtKB-KW"/>
</dbReference>
<dbReference type="PROSITE" id="PS00517">
    <property type="entry name" value="RNASE_3_1"/>
    <property type="match status" value="1"/>
</dbReference>
<evidence type="ECO:0000256" key="6">
    <source>
        <dbReference type="ARBA" id="ARBA00022552"/>
    </source>
</evidence>
<evidence type="ECO:0000256" key="7">
    <source>
        <dbReference type="ARBA" id="ARBA00022664"/>
    </source>
</evidence>
<evidence type="ECO:0000256" key="13">
    <source>
        <dbReference type="ARBA" id="ARBA00022842"/>
    </source>
</evidence>
<dbReference type="GO" id="GO:0005737">
    <property type="term" value="C:cytoplasm"/>
    <property type="evidence" value="ECO:0007669"/>
    <property type="project" value="UniProtKB-SubCell"/>
</dbReference>
<evidence type="ECO:0000256" key="1">
    <source>
        <dbReference type="ARBA" id="ARBA00000109"/>
    </source>
</evidence>
<evidence type="ECO:0000256" key="15">
    <source>
        <dbReference type="HAMAP-Rule" id="MF_00104"/>
    </source>
</evidence>
<dbReference type="PANTHER" id="PTHR11207">
    <property type="entry name" value="RIBONUCLEASE III"/>
    <property type="match status" value="1"/>
</dbReference>
<gene>
    <name evidence="15" type="primary">rnc</name>
    <name evidence="18" type="ORF">ELE36_09845</name>
</gene>
<feature type="active site" evidence="15">
    <location>
        <position position="107"/>
    </location>
</feature>
<dbReference type="RefSeq" id="WP_129836770.1">
    <property type="nucleotide sequence ID" value="NZ_CP035704.1"/>
</dbReference>
<feature type="domain" description="RNase III" evidence="17">
    <location>
        <begin position="5"/>
        <end position="118"/>
    </location>
</feature>
<dbReference type="Pfam" id="PF14622">
    <property type="entry name" value="Ribonucleas_3_3"/>
    <property type="match status" value="1"/>
</dbReference>
<evidence type="ECO:0000259" key="16">
    <source>
        <dbReference type="PROSITE" id="PS50137"/>
    </source>
</evidence>
<dbReference type="HAMAP" id="MF_00104">
    <property type="entry name" value="RNase_III"/>
    <property type="match status" value="1"/>
</dbReference>
<feature type="binding site" evidence="15">
    <location>
        <position position="107"/>
    </location>
    <ligand>
        <name>Mg(2+)</name>
        <dbReference type="ChEBI" id="CHEBI:18420"/>
    </ligand>
</feature>
<dbReference type="FunFam" id="3.30.160.20:FF:000003">
    <property type="entry name" value="Ribonuclease 3"/>
    <property type="match status" value="1"/>
</dbReference>
<keyword evidence="8 15" id="KW-0819">tRNA processing</keyword>
<dbReference type="Gene3D" id="1.10.1520.10">
    <property type="entry name" value="Ribonuclease III domain"/>
    <property type="match status" value="1"/>
</dbReference>
<keyword evidence="12 15" id="KW-0378">Hydrolase</keyword>
<dbReference type="GO" id="GO:0006364">
    <property type="term" value="P:rRNA processing"/>
    <property type="evidence" value="ECO:0007669"/>
    <property type="project" value="UniProtKB-UniRule"/>
</dbReference>
<evidence type="ECO:0000256" key="3">
    <source>
        <dbReference type="ARBA" id="ARBA00010183"/>
    </source>
</evidence>
<accession>A0A411HQD5</accession>
<dbReference type="GO" id="GO:0004525">
    <property type="term" value="F:ribonuclease III activity"/>
    <property type="evidence" value="ECO:0007669"/>
    <property type="project" value="UniProtKB-UniRule"/>
</dbReference>
<keyword evidence="13 15" id="KW-0460">Magnesium</keyword>
<evidence type="ECO:0000256" key="2">
    <source>
        <dbReference type="ARBA" id="ARBA00004496"/>
    </source>
</evidence>
<dbReference type="AlphaFoldDB" id="A0A411HQD5"/>
<keyword evidence="6 15" id="KW-0698">rRNA processing</keyword>
<keyword evidence="9 15" id="KW-0540">Nuclease</keyword>
<dbReference type="SMART" id="SM00358">
    <property type="entry name" value="DSRM"/>
    <property type="match status" value="1"/>
</dbReference>
<dbReference type="EMBL" id="CP035704">
    <property type="protein sequence ID" value="QBB72640.1"/>
    <property type="molecule type" value="Genomic_DNA"/>
</dbReference>
<feature type="active site" evidence="15">
    <location>
        <position position="35"/>
    </location>
</feature>
<keyword evidence="15" id="KW-0699">rRNA-binding</keyword>
<proteinExistence type="inferred from homology"/>
<evidence type="ECO:0000256" key="4">
    <source>
        <dbReference type="ARBA" id="ARBA00011738"/>
    </source>
</evidence>
<dbReference type="GO" id="GO:0042802">
    <property type="term" value="F:identical protein binding"/>
    <property type="evidence" value="ECO:0007669"/>
    <property type="project" value="UniProtKB-ARBA"/>
</dbReference>
<evidence type="ECO:0000256" key="5">
    <source>
        <dbReference type="ARBA" id="ARBA00022490"/>
    </source>
</evidence>
<keyword evidence="5 15" id="KW-0963">Cytoplasm</keyword>
<feature type="domain" description="DRBM" evidence="16">
    <location>
        <begin position="143"/>
        <end position="213"/>
    </location>
</feature>
<dbReference type="Pfam" id="PF00035">
    <property type="entry name" value="dsrm"/>
    <property type="match status" value="1"/>
</dbReference>
<dbReference type="GO" id="GO:0003725">
    <property type="term" value="F:double-stranded RNA binding"/>
    <property type="evidence" value="ECO:0007669"/>
    <property type="project" value="TreeGrafter"/>
</dbReference>
<evidence type="ECO:0000256" key="14">
    <source>
        <dbReference type="ARBA" id="ARBA00022884"/>
    </source>
</evidence>
<dbReference type="GO" id="GO:0046872">
    <property type="term" value="F:metal ion binding"/>
    <property type="evidence" value="ECO:0007669"/>
    <property type="project" value="UniProtKB-KW"/>
</dbReference>
<dbReference type="KEGG" id="xbc:ELE36_09845"/>
<dbReference type="CDD" id="cd00593">
    <property type="entry name" value="RIBOc"/>
    <property type="match status" value="1"/>
</dbReference>
<evidence type="ECO:0000313" key="18">
    <source>
        <dbReference type="EMBL" id="QBB72640.1"/>
    </source>
</evidence>
<evidence type="ECO:0000313" key="19">
    <source>
        <dbReference type="Proteomes" id="UP000291562"/>
    </source>
</evidence>
<dbReference type="InterPro" id="IPR014720">
    <property type="entry name" value="dsRBD_dom"/>
</dbReference>
<dbReference type="InterPro" id="IPR011907">
    <property type="entry name" value="RNase_III"/>
</dbReference>